<keyword evidence="3" id="KW-0067">ATP-binding</keyword>
<evidence type="ECO:0000256" key="1">
    <source>
        <dbReference type="ARBA" id="ARBA00022448"/>
    </source>
</evidence>
<dbReference type="PROSITE" id="PS50893">
    <property type="entry name" value="ABC_TRANSPORTER_2"/>
    <property type="match status" value="1"/>
</dbReference>
<dbReference type="GO" id="GO:0005886">
    <property type="term" value="C:plasma membrane"/>
    <property type="evidence" value="ECO:0007669"/>
    <property type="project" value="TreeGrafter"/>
</dbReference>
<dbReference type="GO" id="GO:1903805">
    <property type="term" value="P:L-valine import across plasma membrane"/>
    <property type="evidence" value="ECO:0007669"/>
    <property type="project" value="TreeGrafter"/>
</dbReference>
<evidence type="ECO:0000313" key="5">
    <source>
        <dbReference type="EMBL" id="AEM73416.1"/>
    </source>
</evidence>
<evidence type="ECO:0000313" key="6">
    <source>
        <dbReference type="Proteomes" id="UP000009257"/>
    </source>
</evidence>
<dbReference type="InterPro" id="IPR003593">
    <property type="entry name" value="AAA+_ATPase"/>
</dbReference>
<organism evidence="5 6">
    <name type="scientific">Caldicellulosiruptor acetigenus 6A</name>
    <dbReference type="NCBI Taxonomy" id="632516"/>
    <lineage>
        <taxon>Bacteria</taxon>
        <taxon>Bacillati</taxon>
        <taxon>Bacillota</taxon>
        <taxon>Bacillota incertae sedis</taxon>
        <taxon>Caldicellulosiruptorales</taxon>
        <taxon>Caldicellulosiruptoraceae</taxon>
        <taxon>Caldicellulosiruptor</taxon>
    </lineage>
</organism>
<dbReference type="KEGG" id="clc:Calla_0764"/>
<feature type="domain" description="ABC transporter" evidence="4">
    <location>
        <begin position="2"/>
        <end position="250"/>
    </location>
</feature>
<evidence type="ECO:0000259" key="4">
    <source>
        <dbReference type="PROSITE" id="PS50893"/>
    </source>
</evidence>
<dbReference type="SUPFAM" id="SSF52540">
    <property type="entry name" value="P-loop containing nucleoside triphosphate hydrolases"/>
    <property type="match status" value="1"/>
</dbReference>
<name>G2PTU8_9FIRM</name>
<dbReference type="GO" id="GO:0042941">
    <property type="term" value="P:D-alanine transmembrane transport"/>
    <property type="evidence" value="ECO:0007669"/>
    <property type="project" value="TreeGrafter"/>
</dbReference>
<dbReference type="InterPro" id="IPR051120">
    <property type="entry name" value="ABC_AA/LPS_Transport"/>
</dbReference>
<dbReference type="GO" id="GO:1903806">
    <property type="term" value="P:L-isoleucine import across plasma membrane"/>
    <property type="evidence" value="ECO:0007669"/>
    <property type="project" value="TreeGrafter"/>
</dbReference>
<reference evidence="5 6" key="1">
    <citation type="submission" date="2011-08" db="EMBL/GenBank/DDBJ databases">
        <title>Complete sequence of Caldicellulosiruptor lactoaceticus 6A.</title>
        <authorList>
            <consortium name="US DOE Joint Genome Institute"/>
            <person name="Lucas S."/>
            <person name="Han J."/>
            <person name="Lapidus A."/>
            <person name="Cheng J.-F."/>
            <person name="Goodwin L."/>
            <person name="Pitluck S."/>
            <person name="Peters L."/>
            <person name="Davenport K."/>
            <person name="Detter J.C."/>
            <person name="Han C."/>
            <person name="Tapia R."/>
            <person name="Land M."/>
            <person name="Hauser L."/>
            <person name="Kyrpides N."/>
            <person name="Ivanova N."/>
            <person name="Ovchinnikova G."/>
            <person name="Pagani I."/>
            <person name="Blumer-Schuette S.E."/>
            <person name="Kelly R.M."/>
            <person name="Woyke T."/>
        </authorList>
    </citation>
    <scope>NUCLEOTIDE SEQUENCE [LARGE SCALE GENOMIC DNA]</scope>
    <source>
        <strain evidence="5 6">6A</strain>
    </source>
</reference>
<evidence type="ECO:0000256" key="2">
    <source>
        <dbReference type="ARBA" id="ARBA00022741"/>
    </source>
</evidence>
<evidence type="ECO:0000256" key="3">
    <source>
        <dbReference type="ARBA" id="ARBA00022840"/>
    </source>
</evidence>
<dbReference type="GO" id="GO:0016887">
    <property type="term" value="F:ATP hydrolysis activity"/>
    <property type="evidence" value="ECO:0007669"/>
    <property type="project" value="InterPro"/>
</dbReference>
<dbReference type="Pfam" id="PF00005">
    <property type="entry name" value="ABC_tran"/>
    <property type="match status" value="1"/>
</dbReference>
<gene>
    <name evidence="5" type="ORF">Calla_0764</name>
</gene>
<dbReference type="EMBL" id="CP003001">
    <property type="protein sequence ID" value="AEM73416.1"/>
    <property type="molecule type" value="Genomic_DNA"/>
</dbReference>
<dbReference type="FunFam" id="3.40.50.300:FF:000421">
    <property type="entry name" value="Branched-chain amino acid ABC transporter ATP-binding protein"/>
    <property type="match status" value="1"/>
</dbReference>
<dbReference type="GO" id="GO:0015192">
    <property type="term" value="F:L-phenylalanine transmembrane transporter activity"/>
    <property type="evidence" value="ECO:0007669"/>
    <property type="project" value="TreeGrafter"/>
</dbReference>
<protein>
    <submittedName>
        <fullName evidence="5">ABC transporter related protein</fullName>
    </submittedName>
</protein>
<dbReference type="GO" id="GO:0015808">
    <property type="term" value="P:L-alanine transport"/>
    <property type="evidence" value="ECO:0007669"/>
    <property type="project" value="TreeGrafter"/>
</dbReference>
<dbReference type="AlphaFoldDB" id="G2PTU8"/>
<keyword evidence="2" id="KW-0547">Nucleotide-binding</keyword>
<dbReference type="GO" id="GO:0015188">
    <property type="term" value="F:L-isoleucine transmembrane transporter activity"/>
    <property type="evidence" value="ECO:0007669"/>
    <property type="project" value="TreeGrafter"/>
</dbReference>
<dbReference type="HOGENOM" id="CLU_000604_1_2_9"/>
<dbReference type="Pfam" id="PF12399">
    <property type="entry name" value="BCA_ABC_TP_C"/>
    <property type="match status" value="1"/>
</dbReference>
<dbReference type="InterPro" id="IPR032823">
    <property type="entry name" value="BCA_ABC_TP_C"/>
</dbReference>
<dbReference type="PANTHER" id="PTHR45772">
    <property type="entry name" value="CONSERVED COMPONENT OF ABC TRANSPORTER FOR NATURAL AMINO ACIDS-RELATED"/>
    <property type="match status" value="1"/>
</dbReference>
<dbReference type="InterPro" id="IPR027417">
    <property type="entry name" value="P-loop_NTPase"/>
</dbReference>
<dbReference type="Proteomes" id="UP000009257">
    <property type="component" value="Chromosome"/>
</dbReference>
<dbReference type="SMART" id="SM00382">
    <property type="entry name" value="AAA"/>
    <property type="match status" value="1"/>
</dbReference>
<accession>G2PTU8</accession>
<keyword evidence="1" id="KW-0813">Transport</keyword>
<sequence>MLRIKNVTVNFGGIVALNNVNIDIEKGAIIGLIGPNGAGKTTVFNVISGIYNPNTGRIEFSNYDITYKKTYQVSALGISRTFQNIRLFKELSVIDNVKISFHKNISYNLFDAIFRTSKFLKEEEQNHKKAEELLKIFGLYEKRFELAKNLPYGEQRKLEIVRALATSPKLLLLDEPAAGMNPQETQELKNLIKFIKEKFDLTILLIEHDMSVVMDICEKIYVLDYGEVIAVGTPVEVKNNPRVIEAYLGEGDLEFAYSK</sequence>
<dbReference type="GO" id="GO:0005304">
    <property type="term" value="F:L-valine transmembrane transporter activity"/>
    <property type="evidence" value="ECO:0007669"/>
    <property type="project" value="TreeGrafter"/>
</dbReference>
<dbReference type="GO" id="GO:0005524">
    <property type="term" value="F:ATP binding"/>
    <property type="evidence" value="ECO:0007669"/>
    <property type="project" value="UniProtKB-KW"/>
</dbReference>
<dbReference type="PANTHER" id="PTHR45772:SF7">
    <property type="entry name" value="AMINO ACID ABC TRANSPORTER ATP-BINDING PROTEIN"/>
    <property type="match status" value="1"/>
</dbReference>
<dbReference type="RefSeq" id="WP_014042252.1">
    <property type="nucleotide sequence ID" value="NC_015949.1"/>
</dbReference>
<dbReference type="InterPro" id="IPR003439">
    <property type="entry name" value="ABC_transporter-like_ATP-bd"/>
</dbReference>
<proteinExistence type="predicted"/>
<dbReference type="CDD" id="cd03219">
    <property type="entry name" value="ABC_Mj1267_LivG_branched"/>
    <property type="match status" value="1"/>
</dbReference>
<dbReference type="Gene3D" id="3.40.50.300">
    <property type="entry name" value="P-loop containing nucleotide triphosphate hydrolases"/>
    <property type="match status" value="1"/>
</dbReference>